<dbReference type="SUPFAM" id="SSF54611">
    <property type="entry name" value="SecB-like"/>
    <property type="match status" value="1"/>
</dbReference>
<dbReference type="RefSeq" id="WP_345268499.1">
    <property type="nucleotide sequence ID" value="NZ_BAABHB010000005.1"/>
</dbReference>
<evidence type="ECO:0000256" key="2">
    <source>
        <dbReference type="ARBA" id="ARBA00022448"/>
    </source>
</evidence>
<dbReference type="PANTHER" id="PTHR36918">
    <property type="match status" value="1"/>
</dbReference>
<evidence type="ECO:0000256" key="1">
    <source>
        <dbReference type="ARBA" id="ARBA00009990"/>
    </source>
</evidence>
<dbReference type="Pfam" id="PF02556">
    <property type="entry name" value="SecB"/>
    <property type="match status" value="1"/>
</dbReference>
<keyword evidence="2" id="KW-0813">Transport</keyword>
<gene>
    <name evidence="5" type="ORF">GCM10023187_29930</name>
</gene>
<evidence type="ECO:0000256" key="3">
    <source>
        <dbReference type="ARBA" id="ARBA00022927"/>
    </source>
</evidence>
<dbReference type="InterPro" id="IPR003708">
    <property type="entry name" value="SecB"/>
</dbReference>
<proteinExistence type="inferred from homology"/>
<sequence length="144" mass="16110">MSPTKFSLESITTLESHFRRDEVLPEAYDENGAEVDIKLSTSRDNDLCKVYLNTIFKQSVESSAFIEGKVYLVGDFRVTGEIDETIIRDFCDINAPAILFPFVREAFASASVKAGLRPVLLQPVNFVAMAKQSRKEEQAATQPE</sequence>
<accession>A0ABP8KK04</accession>
<keyword evidence="4" id="KW-0811">Translocation</keyword>
<dbReference type="Proteomes" id="UP001500936">
    <property type="component" value="Unassembled WGS sequence"/>
</dbReference>
<dbReference type="EMBL" id="BAABHB010000005">
    <property type="protein sequence ID" value="GAA4408285.1"/>
    <property type="molecule type" value="Genomic_DNA"/>
</dbReference>
<name>A0ABP8KK04_9BACT</name>
<organism evidence="5 6">
    <name type="scientific">Nibrella viscosa</name>
    <dbReference type="NCBI Taxonomy" id="1084524"/>
    <lineage>
        <taxon>Bacteria</taxon>
        <taxon>Pseudomonadati</taxon>
        <taxon>Bacteroidota</taxon>
        <taxon>Cytophagia</taxon>
        <taxon>Cytophagales</taxon>
        <taxon>Spirosomataceae</taxon>
        <taxon>Nibrella</taxon>
    </lineage>
</organism>
<evidence type="ECO:0000313" key="6">
    <source>
        <dbReference type="Proteomes" id="UP001500936"/>
    </source>
</evidence>
<protein>
    <submittedName>
        <fullName evidence="5">Protein-export chaperone SecB</fullName>
    </submittedName>
</protein>
<evidence type="ECO:0000313" key="5">
    <source>
        <dbReference type="EMBL" id="GAA4408285.1"/>
    </source>
</evidence>
<keyword evidence="3" id="KW-0653">Protein transport</keyword>
<dbReference type="PANTHER" id="PTHR36918:SF1">
    <property type="entry name" value="PROTEIN-EXPORT PROTEIN SECB"/>
    <property type="match status" value="1"/>
</dbReference>
<comment type="caution">
    <text evidence="5">The sequence shown here is derived from an EMBL/GenBank/DDBJ whole genome shotgun (WGS) entry which is preliminary data.</text>
</comment>
<reference evidence="6" key="1">
    <citation type="journal article" date="2019" name="Int. J. Syst. Evol. Microbiol.">
        <title>The Global Catalogue of Microorganisms (GCM) 10K type strain sequencing project: providing services to taxonomists for standard genome sequencing and annotation.</title>
        <authorList>
            <consortium name="The Broad Institute Genomics Platform"/>
            <consortium name="The Broad Institute Genome Sequencing Center for Infectious Disease"/>
            <person name="Wu L."/>
            <person name="Ma J."/>
        </authorList>
    </citation>
    <scope>NUCLEOTIDE SEQUENCE [LARGE SCALE GENOMIC DNA]</scope>
    <source>
        <strain evidence="6">JCM 17925</strain>
    </source>
</reference>
<dbReference type="Gene3D" id="3.10.420.10">
    <property type="entry name" value="SecB-like"/>
    <property type="match status" value="1"/>
</dbReference>
<comment type="similarity">
    <text evidence="1">Belongs to the SecB family.</text>
</comment>
<dbReference type="InterPro" id="IPR035958">
    <property type="entry name" value="SecB-like_sf"/>
</dbReference>
<evidence type="ECO:0000256" key="4">
    <source>
        <dbReference type="ARBA" id="ARBA00023010"/>
    </source>
</evidence>
<keyword evidence="6" id="KW-1185">Reference proteome</keyword>